<dbReference type="Gene3D" id="4.10.520.10">
    <property type="entry name" value="IHF-like DNA-binding proteins"/>
    <property type="match status" value="1"/>
</dbReference>
<name>A0A644TJX6_9ZZZZ</name>
<dbReference type="NCBIfam" id="TIGR01201">
    <property type="entry name" value="HU_rel"/>
    <property type="match status" value="1"/>
</dbReference>
<evidence type="ECO:0000259" key="1">
    <source>
        <dbReference type="Pfam" id="PF18291"/>
    </source>
</evidence>
<evidence type="ECO:0000313" key="2">
    <source>
        <dbReference type="EMBL" id="MPL66717.1"/>
    </source>
</evidence>
<proteinExistence type="predicted"/>
<dbReference type="InterPro" id="IPR041607">
    <property type="entry name" value="HU-HIG"/>
</dbReference>
<protein>
    <recommendedName>
        <fullName evidence="1">HU domain-containing protein</fullName>
    </recommendedName>
</protein>
<dbReference type="AlphaFoldDB" id="A0A644TJX6"/>
<organism evidence="2">
    <name type="scientific">bioreactor metagenome</name>
    <dbReference type="NCBI Taxonomy" id="1076179"/>
    <lineage>
        <taxon>unclassified sequences</taxon>
        <taxon>metagenomes</taxon>
        <taxon>ecological metagenomes</taxon>
    </lineage>
</organism>
<dbReference type="GO" id="GO:0003677">
    <property type="term" value="F:DNA binding"/>
    <property type="evidence" value="ECO:0007669"/>
    <property type="project" value="InterPro"/>
</dbReference>
<dbReference type="InterPro" id="IPR010992">
    <property type="entry name" value="IHF-like_DNA-bd_dom_sf"/>
</dbReference>
<comment type="caution">
    <text evidence="2">The sequence shown here is derived from an EMBL/GenBank/DDBJ whole genome shotgun (WGS) entry which is preliminary data.</text>
</comment>
<gene>
    <name evidence="2" type="ORF">SDC9_12405</name>
</gene>
<dbReference type="Pfam" id="PF18291">
    <property type="entry name" value="HU-HIG"/>
    <property type="match status" value="1"/>
</dbReference>
<dbReference type="InterPro" id="IPR005902">
    <property type="entry name" value="HU_DNA-bd_put"/>
</dbReference>
<feature type="domain" description="HU" evidence="1">
    <location>
        <begin position="31"/>
        <end position="140"/>
    </location>
</feature>
<dbReference type="EMBL" id="VSSQ01000033">
    <property type="protein sequence ID" value="MPL66717.1"/>
    <property type="molecule type" value="Genomic_DNA"/>
</dbReference>
<accession>A0A644TJX6</accession>
<sequence>MKTKNLVDDIKVNRRMFMMNWTSIKKKISVGTNPGEKFVAVISRNGIMSEEQLIERIAGASSLAENDILSAIRALQMVITEETMNGTTVQLDQLGNFTPYLKAKAMDTAEEVDASTIRGIKVNFKPNVRFKNKLKAAYFEYRNPMPKGLVLPAEEVVAP</sequence>
<dbReference type="SUPFAM" id="SSF47729">
    <property type="entry name" value="IHF-like DNA-binding proteins"/>
    <property type="match status" value="1"/>
</dbReference>
<reference evidence="2" key="1">
    <citation type="submission" date="2019-08" db="EMBL/GenBank/DDBJ databases">
        <authorList>
            <person name="Kucharzyk K."/>
            <person name="Murdoch R.W."/>
            <person name="Higgins S."/>
            <person name="Loffler F."/>
        </authorList>
    </citation>
    <scope>NUCLEOTIDE SEQUENCE</scope>
</reference>